<gene>
    <name evidence="6" type="ORF">COCSUDRAFT_59751</name>
</gene>
<evidence type="ECO:0000313" key="6">
    <source>
        <dbReference type="EMBL" id="EIE18821.1"/>
    </source>
</evidence>
<dbReference type="eggNOG" id="KOG2679">
    <property type="taxonomic scope" value="Eukaryota"/>
</dbReference>
<dbReference type="Pfam" id="PF00149">
    <property type="entry name" value="Metallophos"/>
    <property type="match status" value="1"/>
</dbReference>
<dbReference type="RefSeq" id="XP_005643365.1">
    <property type="nucleotide sequence ID" value="XM_005643308.1"/>
</dbReference>
<dbReference type="InterPro" id="IPR029052">
    <property type="entry name" value="Metallo-depent_PP-like"/>
</dbReference>
<name>I0YKA2_COCSC</name>
<keyword evidence="7" id="KW-1185">Reference proteome</keyword>
<dbReference type="SUPFAM" id="SSF56300">
    <property type="entry name" value="Metallo-dependent phosphatases"/>
    <property type="match status" value="1"/>
</dbReference>
<evidence type="ECO:0000313" key="7">
    <source>
        <dbReference type="Proteomes" id="UP000007264"/>
    </source>
</evidence>
<accession>I0YKA2</accession>
<evidence type="ECO:0000256" key="4">
    <source>
        <dbReference type="SAM" id="SignalP"/>
    </source>
</evidence>
<dbReference type="OrthoDB" id="514399at2759"/>
<evidence type="ECO:0000256" key="2">
    <source>
        <dbReference type="ARBA" id="ARBA00022801"/>
    </source>
</evidence>
<keyword evidence="1 4" id="KW-0732">Signal</keyword>
<comment type="caution">
    <text evidence="6">The sequence shown here is derived from an EMBL/GenBank/DDBJ whole genome shotgun (WGS) entry which is preliminary data.</text>
</comment>
<feature type="compositionally biased region" description="Low complexity" evidence="3">
    <location>
        <begin position="59"/>
        <end position="76"/>
    </location>
</feature>
<evidence type="ECO:0000256" key="1">
    <source>
        <dbReference type="ARBA" id="ARBA00022729"/>
    </source>
</evidence>
<dbReference type="EMBL" id="AGSI01000021">
    <property type="protein sequence ID" value="EIE18821.1"/>
    <property type="molecule type" value="Genomic_DNA"/>
</dbReference>
<dbReference type="Gene3D" id="3.60.21.10">
    <property type="match status" value="1"/>
</dbReference>
<dbReference type="AlphaFoldDB" id="I0YKA2"/>
<protein>
    <submittedName>
        <fullName evidence="6">Metallo-dependent phosphatase</fullName>
    </submittedName>
</protein>
<dbReference type="PROSITE" id="PS51082">
    <property type="entry name" value="WH2"/>
    <property type="match status" value="1"/>
</dbReference>
<sequence>MRAILIAAALVLLCQSCIRAEDSGDKQFTSRAAEEIIQGNIETATKRVLDLINKPTPKPQETTTPEGTTTAGSLTTLPPPSTKTPNYLNPIVSATTANKYQPFVEQAGSPGIFPSPNSPAFNLGPGTSRYLVIGDWGRIGSAQSLGLDQCSAKDYGGNNDVQGALQQTETALLADQVCGLLGGCQAVIGTGDNFYQCGVYPGDTTNRFQSDWSQIYQTPKTPNLQGLTWYQTFGNHDMVITGSVEAQIDYSKTDPKWQIPSNYFLVDLPTTAGGPKIRAFFIDANPFIASYNVTGQKYNKAYYKAHLNATYIDGQIAWLQSNLASSTADYNIVVGHYPLFGSATQYGFDQTGKATSPYPGNFNAWQKLLTTIYDNKATAYMNGHDHVMTAGNPNQPGAPIPYNGHTVFLTSGAGSWGEPADSCGPANSNYYTNGGNGGFIIVSANATTFQSDFFVLGSLFSQSPVDDARAELLEAIRGGSTDLQQVSSIVDILLESNLPFREQLLGGGPWQVVYSRGPLLWQGFTLAGNALSKRRIGRSRNKASQDYNPADRSVINRGEIFGEGVCVTASGSYEPVGETDRMPVLVKAEIEGGQLRAFGKVLPLPIRGSGFVRIAYLDDCIRVLQDRRGGVAVQMREDRLRQIIGDSD</sequence>
<organism evidence="6 7">
    <name type="scientific">Coccomyxa subellipsoidea (strain C-169)</name>
    <name type="common">Green microalga</name>
    <dbReference type="NCBI Taxonomy" id="574566"/>
    <lineage>
        <taxon>Eukaryota</taxon>
        <taxon>Viridiplantae</taxon>
        <taxon>Chlorophyta</taxon>
        <taxon>core chlorophytes</taxon>
        <taxon>Trebouxiophyceae</taxon>
        <taxon>Trebouxiophyceae incertae sedis</taxon>
        <taxon>Coccomyxaceae</taxon>
        <taxon>Coccomyxa</taxon>
        <taxon>Coccomyxa subellipsoidea</taxon>
    </lineage>
</organism>
<proteinExistence type="predicted"/>
<dbReference type="Proteomes" id="UP000007264">
    <property type="component" value="Unassembled WGS sequence"/>
</dbReference>
<keyword evidence="2" id="KW-0378">Hydrolase</keyword>
<feature type="region of interest" description="Disordered" evidence="3">
    <location>
        <begin position="54"/>
        <end position="85"/>
    </location>
</feature>
<dbReference type="GeneID" id="17036771"/>
<dbReference type="PANTHER" id="PTHR10161:SF14">
    <property type="entry name" value="TARTRATE-RESISTANT ACID PHOSPHATASE TYPE 5"/>
    <property type="match status" value="1"/>
</dbReference>
<dbReference type="KEGG" id="csl:COCSUDRAFT_59751"/>
<dbReference type="PANTHER" id="PTHR10161">
    <property type="entry name" value="TARTRATE-RESISTANT ACID PHOSPHATASE TYPE 5"/>
    <property type="match status" value="1"/>
</dbReference>
<feature type="signal peptide" evidence="4">
    <location>
        <begin position="1"/>
        <end position="20"/>
    </location>
</feature>
<dbReference type="InterPro" id="IPR051558">
    <property type="entry name" value="Metallophosphoesterase_PAP"/>
</dbReference>
<dbReference type="GO" id="GO:0016787">
    <property type="term" value="F:hydrolase activity"/>
    <property type="evidence" value="ECO:0007669"/>
    <property type="project" value="UniProtKB-KW"/>
</dbReference>
<dbReference type="InterPro" id="IPR003124">
    <property type="entry name" value="WH2_dom"/>
</dbReference>
<evidence type="ECO:0000256" key="3">
    <source>
        <dbReference type="SAM" id="MobiDB-lite"/>
    </source>
</evidence>
<feature type="domain" description="WH2" evidence="5">
    <location>
        <begin position="468"/>
        <end position="486"/>
    </location>
</feature>
<feature type="chain" id="PRO_5005684170" evidence="4">
    <location>
        <begin position="21"/>
        <end position="648"/>
    </location>
</feature>
<reference evidence="6 7" key="1">
    <citation type="journal article" date="2012" name="Genome Biol.">
        <title>The genome of the polar eukaryotic microalga coccomyxa subellipsoidea reveals traits of cold adaptation.</title>
        <authorList>
            <person name="Blanc G."/>
            <person name="Agarkova I."/>
            <person name="Grimwood J."/>
            <person name="Kuo A."/>
            <person name="Brueggeman A."/>
            <person name="Dunigan D."/>
            <person name="Gurnon J."/>
            <person name="Ladunga I."/>
            <person name="Lindquist E."/>
            <person name="Lucas S."/>
            <person name="Pangilinan J."/>
            <person name="Proschold T."/>
            <person name="Salamov A."/>
            <person name="Schmutz J."/>
            <person name="Weeks D."/>
            <person name="Yamada T."/>
            <person name="Claverie J.M."/>
            <person name="Grigoriev I."/>
            <person name="Van Etten J."/>
            <person name="Lomsadze A."/>
            <person name="Borodovsky M."/>
        </authorList>
    </citation>
    <scope>NUCLEOTIDE SEQUENCE [LARGE SCALE GENOMIC DNA]</scope>
    <source>
        <strain evidence="6 7">C-169</strain>
    </source>
</reference>
<dbReference type="STRING" id="574566.I0YKA2"/>
<evidence type="ECO:0000259" key="5">
    <source>
        <dbReference type="PROSITE" id="PS51082"/>
    </source>
</evidence>
<dbReference type="InterPro" id="IPR004843">
    <property type="entry name" value="Calcineurin-like_PHP"/>
</dbReference>
<dbReference type="GO" id="GO:0003779">
    <property type="term" value="F:actin binding"/>
    <property type="evidence" value="ECO:0007669"/>
    <property type="project" value="InterPro"/>
</dbReference>